<accession>A0AAV9FL24</accession>
<dbReference type="AlphaFoldDB" id="A0AAV9FL24"/>
<proteinExistence type="predicted"/>
<evidence type="ECO:0000313" key="2">
    <source>
        <dbReference type="EMBL" id="KAK1326371.1"/>
    </source>
</evidence>
<organism evidence="2 3">
    <name type="scientific">Acorus calamus</name>
    <name type="common">Sweet flag</name>
    <dbReference type="NCBI Taxonomy" id="4465"/>
    <lineage>
        <taxon>Eukaryota</taxon>
        <taxon>Viridiplantae</taxon>
        <taxon>Streptophyta</taxon>
        <taxon>Embryophyta</taxon>
        <taxon>Tracheophyta</taxon>
        <taxon>Spermatophyta</taxon>
        <taxon>Magnoliopsida</taxon>
        <taxon>Liliopsida</taxon>
        <taxon>Acoraceae</taxon>
        <taxon>Acorus</taxon>
    </lineage>
</organism>
<gene>
    <name evidence="2" type="ORF">QJS10_CPA01g00916</name>
</gene>
<feature type="compositionally biased region" description="Low complexity" evidence="1">
    <location>
        <begin position="10"/>
        <end position="20"/>
    </location>
</feature>
<evidence type="ECO:0000256" key="1">
    <source>
        <dbReference type="SAM" id="MobiDB-lite"/>
    </source>
</evidence>
<sequence>MIPQTPQVSPTPLSLPSHSPTEQKKTPKNTSRVDWIDLVFSAGHPDHIKSTDHFRYTHRSLLISSLIFY</sequence>
<protein>
    <submittedName>
        <fullName evidence="2">Uncharacterized protein</fullName>
    </submittedName>
</protein>
<dbReference type="EMBL" id="JAUJYO010000001">
    <property type="protein sequence ID" value="KAK1326371.1"/>
    <property type="molecule type" value="Genomic_DNA"/>
</dbReference>
<comment type="caution">
    <text evidence="2">The sequence shown here is derived from an EMBL/GenBank/DDBJ whole genome shotgun (WGS) entry which is preliminary data.</text>
</comment>
<evidence type="ECO:0000313" key="3">
    <source>
        <dbReference type="Proteomes" id="UP001180020"/>
    </source>
</evidence>
<reference evidence="2" key="2">
    <citation type="submission" date="2023-06" db="EMBL/GenBank/DDBJ databases">
        <authorList>
            <person name="Ma L."/>
            <person name="Liu K.-W."/>
            <person name="Li Z."/>
            <person name="Hsiao Y.-Y."/>
            <person name="Qi Y."/>
            <person name="Fu T."/>
            <person name="Tang G."/>
            <person name="Zhang D."/>
            <person name="Sun W.-H."/>
            <person name="Liu D.-K."/>
            <person name="Li Y."/>
            <person name="Chen G.-Z."/>
            <person name="Liu X.-D."/>
            <person name="Liao X.-Y."/>
            <person name="Jiang Y.-T."/>
            <person name="Yu X."/>
            <person name="Hao Y."/>
            <person name="Huang J."/>
            <person name="Zhao X.-W."/>
            <person name="Ke S."/>
            <person name="Chen Y.-Y."/>
            <person name="Wu W.-L."/>
            <person name="Hsu J.-L."/>
            <person name="Lin Y.-F."/>
            <person name="Huang M.-D."/>
            <person name="Li C.-Y."/>
            <person name="Huang L."/>
            <person name="Wang Z.-W."/>
            <person name="Zhao X."/>
            <person name="Zhong W.-Y."/>
            <person name="Peng D.-H."/>
            <person name="Ahmad S."/>
            <person name="Lan S."/>
            <person name="Zhang J.-S."/>
            <person name="Tsai W.-C."/>
            <person name="Van De Peer Y."/>
            <person name="Liu Z.-J."/>
        </authorList>
    </citation>
    <scope>NUCLEOTIDE SEQUENCE</scope>
    <source>
        <strain evidence="2">CP</strain>
        <tissue evidence="2">Leaves</tissue>
    </source>
</reference>
<reference evidence="2" key="1">
    <citation type="journal article" date="2023" name="Nat. Commun.">
        <title>Diploid and tetraploid genomes of Acorus and the evolution of monocots.</title>
        <authorList>
            <person name="Ma L."/>
            <person name="Liu K.W."/>
            <person name="Li Z."/>
            <person name="Hsiao Y.Y."/>
            <person name="Qi Y."/>
            <person name="Fu T."/>
            <person name="Tang G.D."/>
            <person name="Zhang D."/>
            <person name="Sun W.H."/>
            <person name="Liu D.K."/>
            <person name="Li Y."/>
            <person name="Chen G.Z."/>
            <person name="Liu X.D."/>
            <person name="Liao X.Y."/>
            <person name="Jiang Y.T."/>
            <person name="Yu X."/>
            <person name="Hao Y."/>
            <person name="Huang J."/>
            <person name="Zhao X.W."/>
            <person name="Ke S."/>
            <person name="Chen Y.Y."/>
            <person name="Wu W.L."/>
            <person name="Hsu J.L."/>
            <person name="Lin Y.F."/>
            <person name="Huang M.D."/>
            <person name="Li C.Y."/>
            <person name="Huang L."/>
            <person name="Wang Z.W."/>
            <person name="Zhao X."/>
            <person name="Zhong W.Y."/>
            <person name="Peng D.H."/>
            <person name="Ahmad S."/>
            <person name="Lan S."/>
            <person name="Zhang J.S."/>
            <person name="Tsai W.C."/>
            <person name="Van de Peer Y."/>
            <person name="Liu Z.J."/>
        </authorList>
    </citation>
    <scope>NUCLEOTIDE SEQUENCE</scope>
    <source>
        <strain evidence="2">CP</strain>
    </source>
</reference>
<keyword evidence="3" id="KW-1185">Reference proteome</keyword>
<dbReference type="Proteomes" id="UP001180020">
    <property type="component" value="Unassembled WGS sequence"/>
</dbReference>
<feature type="region of interest" description="Disordered" evidence="1">
    <location>
        <begin position="1"/>
        <end position="30"/>
    </location>
</feature>
<name>A0AAV9FL24_ACOCL</name>